<dbReference type="GO" id="GO:0016491">
    <property type="term" value="F:oxidoreductase activity"/>
    <property type="evidence" value="ECO:0007669"/>
    <property type="project" value="InterPro"/>
</dbReference>
<dbReference type="Gene3D" id="3.40.50.80">
    <property type="entry name" value="Nucleotide-binding domain of ferredoxin-NADP reductase (FNR) module"/>
    <property type="match status" value="1"/>
</dbReference>
<dbReference type="EMBL" id="QWFX01000006">
    <property type="protein sequence ID" value="RIJ30115.1"/>
    <property type="molecule type" value="Genomic_DNA"/>
</dbReference>
<evidence type="ECO:0000259" key="1">
    <source>
        <dbReference type="PROSITE" id="PS51384"/>
    </source>
</evidence>
<dbReference type="Proteomes" id="UP000266385">
    <property type="component" value="Unassembled WGS sequence"/>
</dbReference>
<name>A0A399RK72_9PROT</name>
<dbReference type="InterPro" id="IPR017927">
    <property type="entry name" value="FAD-bd_FR_type"/>
</dbReference>
<dbReference type="PANTHER" id="PTHR47354">
    <property type="entry name" value="NADH OXIDOREDUCTASE HCR"/>
    <property type="match status" value="1"/>
</dbReference>
<dbReference type="InterPro" id="IPR039261">
    <property type="entry name" value="FNR_nucleotide-bd"/>
</dbReference>
<dbReference type="InterPro" id="IPR001433">
    <property type="entry name" value="OxRdtase_FAD/NAD-bd"/>
</dbReference>
<evidence type="ECO:0000313" key="3">
    <source>
        <dbReference type="Proteomes" id="UP000266385"/>
    </source>
</evidence>
<dbReference type="SUPFAM" id="SSF52343">
    <property type="entry name" value="Ferredoxin reductase-like, C-terminal NADP-linked domain"/>
    <property type="match status" value="1"/>
</dbReference>
<comment type="caution">
    <text evidence="2">The sequence shown here is derived from an EMBL/GenBank/DDBJ whole genome shotgun (WGS) entry which is preliminary data.</text>
</comment>
<keyword evidence="3" id="KW-1185">Reference proteome</keyword>
<reference evidence="2 3" key="1">
    <citation type="submission" date="2018-08" db="EMBL/GenBank/DDBJ databases">
        <title>Henriciella mobilis sp. nov., isolated from seawater.</title>
        <authorList>
            <person name="Cheng H."/>
            <person name="Wu Y.-H."/>
            <person name="Xu X.-W."/>
            <person name="Guo L.-L."/>
        </authorList>
    </citation>
    <scope>NUCLEOTIDE SEQUENCE [LARGE SCALE GENOMIC DNA]</scope>
    <source>
        <strain evidence="2 3">JN25</strain>
    </source>
</reference>
<sequence>MKMPRQGLHRMIPFRTPFLTWIALRAARQRQPLWLVQGWRSGLSIPAIENFRRAARERRHLQTRFSGKLIKTEKNMHTLTLQAVEAVTHDVNRYVFDKPADLTYTPGQAIDLALDREGWRDDGHPFTPTSLPQEGNLEFTIKTYPEHDGMTKRLATLKPGDTVLADEPWGAIQDEGKGWFIAGGAGVTPFIAILRERLEKNGTLDGCELIFSNKTEDDIIHRKMFEDMPGLTTYFTVSHQSDTDLPKGMIDKDLLARRIEPGKGKCYICGPDAMLDDISAALLEIGVPEDDIITEEFD</sequence>
<dbReference type="Pfam" id="PF00970">
    <property type="entry name" value="FAD_binding_6"/>
    <property type="match status" value="1"/>
</dbReference>
<dbReference type="PROSITE" id="PS51384">
    <property type="entry name" value="FAD_FR"/>
    <property type="match status" value="1"/>
</dbReference>
<dbReference type="Gene3D" id="2.40.30.10">
    <property type="entry name" value="Translation factors"/>
    <property type="match status" value="1"/>
</dbReference>
<dbReference type="SUPFAM" id="SSF63380">
    <property type="entry name" value="Riboflavin synthase domain-like"/>
    <property type="match status" value="1"/>
</dbReference>
<dbReference type="PRINTS" id="PR00410">
    <property type="entry name" value="PHEHYDRXLASE"/>
</dbReference>
<dbReference type="InterPro" id="IPR008333">
    <property type="entry name" value="Cbr1-like_FAD-bd_dom"/>
</dbReference>
<accession>A0A399RK72</accession>
<gene>
    <name evidence="2" type="ORF">D1223_05525</name>
</gene>
<evidence type="ECO:0000313" key="2">
    <source>
        <dbReference type="EMBL" id="RIJ30115.1"/>
    </source>
</evidence>
<organism evidence="2 3">
    <name type="scientific">Henriciella mobilis</name>
    <dbReference type="NCBI Taxonomy" id="2305467"/>
    <lineage>
        <taxon>Bacteria</taxon>
        <taxon>Pseudomonadati</taxon>
        <taxon>Pseudomonadota</taxon>
        <taxon>Alphaproteobacteria</taxon>
        <taxon>Hyphomonadales</taxon>
        <taxon>Hyphomonadaceae</taxon>
        <taxon>Henriciella</taxon>
    </lineage>
</organism>
<dbReference type="PANTHER" id="PTHR47354:SF5">
    <property type="entry name" value="PROTEIN RFBI"/>
    <property type="match status" value="1"/>
</dbReference>
<feature type="domain" description="FAD-binding FR-type" evidence="1">
    <location>
        <begin position="74"/>
        <end position="175"/>
    </location>
</feature>
<dbReference type="Pfam" id="PF00175">
    <property type="entry name" value="NAD_binding_1"/>
    <property type="match status" value="1"/>
</dbReference>
<proteinExistence type="predicted"/>
<protein>
    <submittedName>
        <fullName evidence="2">Flavodoxin reductase</fullName>
    </submittedName>
</protein>
<dbReference type="InterPro" id="IPR050415">
    <property type="entry name" value="MRET"/>
</dbReference>
<dbReference type="AlphaFoldDB" id="A0A399RK72"/>
<dbReference type="CDD" id="cd06196">
    <property type="entry name" value="FNR_like_1"/>
    <property type="match status" value="1"/>
</dbReference>
<dbReference type="InterPro" id="IPR017938">
    <property type="entry name" value="Riboflavin_synthase-like_b-brl"/>
</dbReference>